<protein>
    <submittedName>
        <fullName evidence="1">Type 2 lantibiotic</fullName>
    </submittedName>
</protein>
<accession>A0A2W1NM62</accession>
<evidence type="ECO:0000313" key="2">
    <source>
        <dbReference type="Proteomes" id="UP000214746"/>
    </source>
</evidence>
<dbReference type="AlphaFoldDB" id="A0A2W1NM62"/>
<dbReference type="InterPro" id="IPR027632">
    <property type="entry name" value="Lant_2_A2"/>
</dbReference>
<comment type="caution">
    <text evidence="1">The sequence shown here is derived from an EMBL/GenBank/DDBJ whole genome shotgun (WGS) entry which is preliminary data.</text>
</comment>
<dbReference type="OrthoDB" id="2666389at2"/>
<dbReference type="Pfam" id="PF16934">
    <property type="entry name" value="Mersacidin"/>
    <property type="match status" value="1"/>
</dbReference>
<reference evidence="1" key="1">
    <citation type="submission" date="2018-06" db="EMBL/GenBank/DDBJ databases">
        <title>Paenibacillus xerothermodurans sp. nov. an extremely dry heat resistant spore forming bacterium isolated from the soil of Cape Canaveral, Florida.</title>
        <authorList>
            <person name="Seuylemezian A."/>
            <person name="Kaur N."/>
            <person name="Patil P."/>
            <person name="Patil P."/>
            <person name="Mayilraj S."/>
            <person name="Vaishampayan P."/>
        </authorList>
    </citation>
    <scope>NUCLEOTIDE SEQUENCE [LARGE SCALE GENOMIC DNA]</scope>
    <source>
        <strain evidence="1">ATCC 27380</strain>
    </source>
</reference>
<dbReference type="GO" id="GO:0050830">
    <property type="term" value="P:defense response to Gram-positive bacterium"/>
    <property type="evidence" value="ECO:0007669"/>
    <property type="project" value="InterPro"/>
</dbReference>
<dbReference type="EMBL" id="NHRJ02000010">
    <property type="protein sequence ID" value="PZE20043.1"/>
    <property type="molecule type" value="Genomic_DNA"/>
</dbReference>
<organism evidence="1 2">
    <name type="scientific">Paenibacillus xerothermodurans</name>
    <dbReference type="NCBI Taxonomy" id="1977292"/>
    <lineage>
        <taxon>Bacteria</taxon>
        <taxon>Bacillati</taxon>
        <taxon>Bacillota</taxon>
        <taxon>Bacilli</taxon>
        <taxon>Bacillales</taxon>
        <taxon>Paenibacillaceae</taxon>
        <taxon>Paenibacillus</taxon>
    </lineage>
</organism>
<keyword evidence="2" id="KW-1185">Reference proteome</keyword>
<gene>
    <name evidence="1" type="ORF">CBW46_015290</name>
</gene>
<sequence>MTRAQALERLKDNDPSGAKLVEVSLDELTRTRGGGDVKPEWTPTIFVSAFSFGYMISLTLKR</sequence>
<proteinExistence type="predicted"/>
<evidence type="ECO:0000313" key="1">
    <source>
        <dbReference type="EMBL" id="PZE20043.1"/>
    </source>
</evidence>
<name>A0A2W1NM62_PAEXE</name>
<dbReference type="RefSeq" id="WP_089200864.1">
    <property type="nucleotide sequence ID" value="NZ_NHRJ02000010.1"/>
</dbReference>
<dbReference type="Proteomes" id="UP000214746">
    <property type="component" value="Unassembled WGS sequence"/>
</dbReference>